<evidence type="ECO:0000259" key="2">
    <source>
        <dbReference type="Pfam" id="PF24864"/>
    </source>
</evidence>
<dbReference type="EMBL" id="JBFXLU010000088">
    <property type="protein sequence ID" value="KAL2843671.1"/>
    <property type="molecule type" value="Genomic_DNA"/>
</dbReference>
<feature type="compositionally biased region" description="Polar residues" evidence="1">
    <location>
        <begin position="98"/>
        <end position="116"/>
    </location>
</feature>
<reference evidence="3 4" key="1">
    <citation type="submission" date="2024-07" db="EMBL/GenBank/DDBJ databases">
        <title>Section-level genome sequencing and comparative genomics of Aspergillus sections Usti and Cavernicolus.</title>
        <authorList>
            <consortium name="Lawrence Berkeley National Laboratory"/>
            <person name="Nybo J.L."/>
            <person name="Vesth T.C."/>
            <person name="Theobald S."/>
            <person name="Frisvad J.C."/>
            <person name="Larsen T.O."/>
            <person name="Kjaerboelling I."/>
            <person name="Rothschild-Mancinelli K."/>
            <person name="Lyhne E.K."/>
            <person name="Kogle M.E."/>
            <person name="Barry K."/>
            <person name="Clum A."/>
            <person name="Na H."/>
            <person name="Ledsgaard L."/>
            <person name="Lin J."/>
            <person name="Lipzen A."/>
            <person name="Kuo A."/>
            <person name="Riley R."/>
            <person name="Mondo S."/>
            <person name="Labutti K."/>
            <person name="Haridas S."/>
            <person name="Pangalinan J."/>
            <person name="Salamov A.A."/>
            <person name="Simmons B.A."/>
            <person name="Magnuson J.K."/>
            <person name="Chen J."/>
            <person name="Drula E."/>
            <person name="Henrissat B."/>
            <person name="Wiebenga A."/>
            <person name="Lubbers R.J."/>
            <person name="Gomes A.C."/>
            <person name="Makela M.R."/>
            <person name="Stajich J."/>
            <person name="Grigoriev I.V."/>
            <person name="Mortensen U.H."/>
            <person name="De Vries R.P."/>
            <person name="Baker S.E."/>
            <person name="Andersen M.R."/>
        </authorList>
    </citation>
    <scope>NUCLEOTIDE SEQUENCE [LARGE SCALE GENOMIC DNA]</scope>
    <source>
        <strain evidence="3 4">CBS 123904</strain>
    </source>
</reference>
<sequence length="342" mass="39513">MELPPEIRNHIYSYLFLPQRVYIIRAKDDQDRFYRLYHKQLRVRDPETQFLGCIPRYYSSFSRSSFPHKPSTLYSIPQNKPTSNKSKKKTEARKITVKDNSNANGHENQKAMTKSTKVMKAMKHTKPTKAMATRRKCWPPQLALLYTCKQTANDTVGLLYSCTQFVFSSPKAIARFMKHIPAVAKIAITHIELIHNMYNEPRLSEYRPIKLRSDHNWFIMCETMADKFPSLSVLHVNLTVFDAPIKLEVGEGWSLPLLVFSGKAGKKENGKGKDKGNGGGLRFVRVKLQYPKFPAWEVRHVERELEARLTDPVALQMREDAKLAREMSKPVKATKVLRLTFN</sequence>
<proteinExistence type="predicted"/>
<feature type="domain" description="DUF7730" evidence="2">
    <location>
        <begin position="114"/>
        <end position="240"/>
    </location>
</feature>
<evidence type="ECO:0000256" key="1">
    <source>
        <dbReference type="SAM" id="MobiDB-lite"/>
    </source>
</evidence>
<name>A0ABR4JV11_9EURO</name>
<protein>
    <recommendedName>
        <fullName evidence="2">DUF7730 domain-containing protein</fullName>
    </recommendedName>
</protein>
<feature type="region of interest" description="Disordered" evidence="1">
    <location>
        <begin position="72"/>
        <end position="118"/>
    </location>
</feature>
<comment type="caution">
    <text evidence="3">The sequence shown here is derived from an EMBL/GenBank/DDBJ whole genome shotgun (WGS) entry which is preliminary data.</text>
</comment>
<dbReference type="PANTHER" id="PTHR38790:SF8">
    <property type="entry name" value="F-BOX DOMAIN-CONTAINING PROTEIN"/>
    <property type="match status" value="1"/>
</dbReference>
<keyword evidence="4" id="KW-1185">Reference proteome</keyword>
<dbReference type="InterPro" id="IPR056632">
    <property type="entry name" value="DUF7730"/>
</dbReference>
<evidence type="ECO:0000313" key="3">
    <source>
        <dbReference type="EMBL" id="KAL2843671.1"/>
    </source>
</evidence>
<dbReference type="Pfam" id="PF24864">
    <property type="entry name" value="DUF7730"/>
    <property type="match status" value="1"/>
</dbReference>
<evidence type="ECO:0000313" key="4">
    <source>
        <dbReference type="Proteomes" id="UP001610446"/>
    </source>
</evidence>
<organism evidence="3 4">
    <name type="scientific">Aspergillus pseudoustus</name>
    <dbReference type="NCBI Taxonomy" id="1810923"/>
    <lineage>
        <taxon>Eukaryota</taxon>
        <taxon>Fungi</taxon>
        <taxon>Dikarya</taxon>
        <taxon>Ascomycota</taxon>
        <taxon>Pezizomycotina</taxon>
        <taxon>Eurotiomycetes</taxon>
        <taxon>Eurotiomycetidae</taxon>
        <taxon>Eurotiales</taxon>
        <taxon>Aspergillaceae</taxon>
        <taxon>Aspergillus</taxon>
        <taxon>Aspergillus subgen. Nidulantes</taxon>
    </lineage>
</organism>
<gene>
    <name evidence="3" type="ORF">BJY01DRAFT_248566</name>
</gene>
<dbReference type="PANTHER" id="PTHR38790">
    <property type="entry name" value="2EXR DOMAIN-CONTAINING PROTEIN-RELATED"/>
    <property type="match status" value="1"/>
</dbReference>
<accession>A0ABR4JV11</accession>
<dbReference type="Proteomes" id="UP001610446">
    <property type="component" value="Unassembled WGS sequence"/>
</dbReference>